<dbReference type="AlphaFoldDB" id="A0AAN9LPE5"/>
<evidence type="ECO:0000313" key="1">
    <source>
        <dbReference type="EMBL" id="KAK7339661.1"/>
    </source>
</evidence>
<accession>A0AAN9LPE5</accession>
<name>A0AAN9LPE5_CANGL</name>
<sequence>MPTFSRSLSLSLSLSNSSAAFSWNWCSGGSLRSSFSLLFYFYVESHNTTRVLVLKDFLFLKEESERFGGLVRRRGVFVEAFKD</sequence>
<reference evidence="1 2" key="1">
    <citation type="submission" date="2024-01" db="EMBL/GenBank/DDBJ databases">
        <title>The genomes of 5 underutilized Papilionoideae crops provide insights into root nodulation and disease resistanc.</title>
        <authorList>
            <person name="Jiang F."/>
        </authorList>
    </citation>
    <scope>NUCLEOTIDE SEQUENCE [LARGE SCALE GENOMIC DNA]</scope>
    <source>
        <strain evidence="1">LVBAO_FW01</strain>
        <tissue evidence="1">Leaves</tissue>
    </source>
</reference>
<gene>
    <name evidence="1" type="ORF">VNO77_20341</name>
</gene>
<proteinExistence type="predicted"/>
<organism evidence="1 2">
    <name type="scientific">Canavalia gladiata</name>
    <name type="common">Sword bean</name>
    <name type="synonym">Dolichos gladiatus</name>
    <dbReference type="NCBI Taxonomy" id="3824"/>
    <lineage>
        <taxon>Eukaryota</taxon>
        <taxon>Viridiplantae</taxon>
        <taxon>Streptophyta</taxon>
        <taxon>Embryophyta</taxon>
        <taxon>Tracheophyta</taxon>
        <taxon>Spermatophyta</taxon>
        <taxon>Magnoliopsida</taxon>
        <taxon>eudicotyledons</taxon>
        <taxon>Gunneridae</taxon>
        <taxon>Pentapetalae</taxon>
        <taxon>rosids</taxon>
        <taxon>fabids</taxon>
        <taxon>Fabales</taxon>
        <taxon>Fabaceae</taxon>
        <taxon>Papilionoideae</taxon>
        <taxon>50 kb inversion clade</taxon>
        <taxon>NPAAA clade</taxon>
        <taxon>indigoferoid/millettioid clade</taxon>
        <taxon>Phaseoleae</taxon>
        <taxon>Canavalia</taxon>
    </lineage>
</organism>
<dbReference type="Proteomes" id="UP001367508">
    <property type="component" value="Unassembled WGS sequence"/>
</dbReference>
<evidence type="ECO:0000313" key="2">
    <source>
        <dbReference type="Proteomes" id="UP001367508"/>
    </source>
</evidence>
<keyword evidence="2" id="KW-1185">Reference proteome</keyword>
<dbReference type="EMBL" id="JAYMYQ010000004">
    <property type="protein sequence ID" value="KAK7339661.1"/>
    <property type="molecule type" value="Genomic_DNA"/>
</dbReference>
<comment type="caution">
    <text evidence="1">The sequence shown here is derived from an EMBL/GenBank/DDBJ whole genome shotgun (WGS) entry which is preliminary data.</text>
</comment>
<protein>
    <submittedName>
        <fullName evidence="1">Uncharacterized protein</fullName>
    </submittedName>
</protein>